<proteinExistence type="predicted"/>
<feature type="compositionally biased region" description="Basic and acidic residues" evidence="1">
    <location>
        <begin position="1"/>
        <end position="10"/>
    </location>
</feature>
<evidence type="ECO:0000313" key="2">
    <source>
        <dbReference type="EMBL" id="MBB5935311.1"/>
    </source>
</evidence>
<name>A0A7W9UYG4_9ACTN</name>
<accession>A0A7W9UYG4</accession>
<protein>
    <submittedName>
        <fullName evidence="2">Uncharacterized protein</fullName>
    </submittedName>
</protein>
<evidence type="ECO:0000313" key="3">
    <source>
        <dbReference type="Proteomes" id="UP000588098"/>
    </source>
</evidence>
<dbReference type="AlphaFoldDB" id="A0A7W9UYG4"/>
<gene>
    <name evidence="2" type="ORF">FHS42_002373</name>
</gene>
<organism evidence="2 3">
    <name type="scientific">Streptomyces zagrosensis</name>
    <dbReference type="NCBI Taxonomy" id="1042984"/>
    <lineage>
        <taxon>Bacteria</taxon>
        <taxon>Bacillati</taxon>
        <taxon>Actinomycetota</taxon>
        <taxon>Actinomycetes</taxon>
        <taxon>Kitasatosporales</taxon>
        <taxon>Streptomycetaceae</taxon>
        <taxon>Streptomyces</taxon>
    </lineage>
</organism>
<dbReference type="Proteomes" id="UP000588098">
    <property type="component" value="Unassembled WGS sequence"/>
</dbReference>
<dbReference type="EMBL" id="JACHJL010000005">
    <property type="protein sequence ID" value="MBB5935311.1"/>
    <property type="molecule type" value="Genomic_DNA"/>
</dbReference>
<evidence type="ECO:0000256" key="1">
    <source>
        <dbReference type="SAM" id="MobiDB-lite"/>
    </source>
</evidence>
<comment type="caution">
    <text evidence="2">The sequence shown here is derived from an EMBL/GenBank/DDBJ whole genome shotgun (WGS) entry which is preliminary data.</text>
</comment>
<sequence>MQVVRGERVGDTGAVHNLDAPSGQVNTSGCQPASLYAGSSGRTSVGLSHAVGGPVRTGSSLLAGGCRRRGTLVTDPGNRRARLFGTVTMSG</sequence>
<feature type="region of interest" description="Disordered" evidence="1">
    <location>
        <begin position="1"/>
        <end position="26"/>
    </location>
</feature>
<reference evidence="2 3" key="1">
    <citation type="submission" date="2020-08" db="EMBL/GenBank/DDBJ databases">
        <title>Genomic Encyclopedia of Type Strains, Phase III (KMG-III): the genomes of soil and plant-associated and newly described type strains.</title>
        <authorList>
            <person name="Whitman W."/>
        </authorList>
    </citation>
    <scope>NUCLEOTIDE SEQUENCE [LARGE SCALE GENOMIC DNA]</scope>
    <source>
        <strain evidence="2 3">CECT 8305</strain>
    </source>
</reference>
<keyword evidence="3" id="KW-1185">Reference proteome</keyword>